<accession>A7EN56</accession>
<gene>
    <name evidence="1" type="ORF">SS1G_06755</name>
</gene>
<protein>
    <submittedName>
        <fullName evidence="1">Uncharacterized protein</fullName>
    </submittedName>
</protein>
<proteinExistence type="predicted"/>
<organism evidence="1 2">
    <name type="scientific">Sclerotinia sclerotiorum (strain ATCC 18683 / 1980 / Ss-1)</name>
    <name type="common">White mold</name>
    <name type="synonym">Whetzelinia sclerotiorum</name>
    <dbReference type="NCBI Taxonomy" id="665079"/>
    <lineage>
        <taxon>Eukaryota</taxon>
        <taxon>Fungi</taxon>
        <taxon>Dikarya</taxon>
        <taxon>Ascomycota</taxon>
        <taxon>Pezizomycotina</taxon>
        <taxon>Leotiomycetes</taxon>
        <taxon>Helotiales</taxon>
        <taxon>Sclerotiniaceae</taxon>
        <taxon>Sclerotinia</taxon>
    </lineage>
</organism>
<reference evidence="2" key="1">
    <citation type="journal article" date="2011" name="PLoS Genet.">
        <title>Genomic analysis of the necrotrophic fungal pathogens Sclerotinia sclerotiorum and Botrytis cinerea.</title>
        <authorList>
            <person name="Amselem J."/>
            <person name="Cuomo C.A."/>
            <person name="van Kan J.A."/>
            <person name="Viaud M."/>
            <person name="Benito E.P."/>
            <person name="Couloux A."/>
            <person name="Coutinho P.M."/>
            <person name="de Vries R.P."/>
            <person name="Dyer P.S."/>
            <person name="Fillinger S."/>
            <person name="Fournier E."/>
            <person name="Gout L."/>
            <person name="Hahn M."/>
            <person name="Kohn L."/>
            <person name="Lapalu N."/>
            <person name="Plummer K.M."/>
            <person name="Pradier J.M."/>
            <person name="Quevillon E."/>
            <person name="Sharon A."/>
            <person name="Simon A."/>
            <person name="ten Have A."/>
            <person name="Tudzynski B."/>
            <person name="Tudzynski P."/>
            <person name="Wincker P."/>
            <person name="Andrew M."/>
            <person name="Anthouard V."/>
            <person name="Beever R.E."/>
            <person name="Beffa R."/>
            <person name="Benoit I."/>
            <person name="Bouzid O."/>
            <person name="Brault B."/>
            <person name="Chen Z."/>
            <person name="Choquer M."/>
            <person name="Collemare J."/>
            <person name="Cotton P."/>
            <person name="Danchin E.G."/>
            <person name="Da Silva C."/>
            <person name="Gautier A."/>
            <person name="Giraud C."/>
            <person name="Giraud T."/>
            <person name="Gonzalez C."/>
            <person name="Grossetete S."/>
            <person name="Guldener U."/>
            <person name="Henrissat B."/>
            <person name="Howlett B.J."/>
            <person name="Kodira C."/>
            <person name="Kretschmer M."/>
            <person name="Lappartient A."/>
            <person name="Leroch M."/>
            <person name="Levis C."/>
            <person name="Mauceli E."/>
            <person name="Neuveglise C."/>
            <person name="Oeser B."/>
            <person name="Pearson M."/>
            <person name="Poulain J."/>
            <person name="Poussereau N."/>
            <person name="Quesneville H."/>
            <person name="Rascle C."/>
            <person name="Schumacher J."/>
            <person name="Segurens B."/>
            <person name="Sexton A."/>
            <person name="Silva E."/>
            <person name="Sirven C."/>
            <person name="Soanes D.M."/>
            <person name="Talbot N.J."/>
            <person name="Templeton M."/>
            <person name="Yandava C."/>
            <person name="Yarden O."/>
            <person name="Zeng Q."/>
            <person name="Rollins J.A."/>
            <person name="Lebrun M.H."/>
            <person name="Dickman M."/>
        </authorList>
    </citation>
    <scope>NUCLEOTIDE SEQUENCE [LARGE SCALE GENOMIC DNA]</scope>
    <source>
        <strain evidence="2">ATCC 18683 / 1980 / Ss-1</strain>
    </source>
</reference>
<dbReference type="Proteomes" id="UP000001312">
    <property type="component" value="Unassembled WGS sequence"/>
</dbReference>
<dbReference type="InParanoid" id="A7EN56"/>
<dbReference type="GeneID" id="5488379"/>
<dbReference type="AlphaFoldDB" id="A7EN56"/>
<evidence type="ECO:0000313" key="1">
    <source>
        <dbReference type="EMBL" id="EDO04272.1"/>
    </source>
</evidence>
<dbReference type="RefSeq" id="XP_001592514.1">
    <property type="nucleotide sequence ID" value="XM_001592464.1"/>
</dbReference>
<dbReference type="EMBL" id="CH476628">
    <property type="protein sequence ID" value="EDO04272.1"/>
    <property type="molecule type" value="Genomic_DNA"/>
</dbReference>
<dbReference type="KEGG" id="ssl:SS1G_06755"/>
<evidence type="ECO:0000313" key="2">
    <source>
        <dbReference type="Proteomes" id="UP000001312"/>
    </source>
</evidence>
<name>A7EN56_SCLS1</name>
<keyword evidence="2" id="KW-1185">Reference proteome</keyword>
<sequence length="39" mass="4623">MHISLVEEPETVKLDENEYIQVVIRLDVCPTYQFTRAQD</sequence>